<protein>
    <submittedName>
        <fullName evidence="1">Uncharacterized protein</fullName>
    </submittedName>
</protein>
<sequence length="37" mass="4443">MKTICRSDKLNMNTAERRLIKDRQRGAIPFLFSKYLK</sequence>
<proteinExistence type="predicted"/>
<name>A0A8S5NYZ7_9CAUD</name>
<accession>A0A8S5NYZ7</accession>
<organism evidence="1">
    <name type="scientific">Myoviridae sp. ctrCp2</name>
    <dbReference type="NCBI Taxonomy" id="2825179"/>
    <lineage>
        <taxon>Viruses</taxon>
        <taxon>Duplodnaviria</taxon>
        <taxon>Heunggongvirae</taxon>
        <taxon>Uroviricota</taxon>
        <taxon>Caudoviricetes</taxon>
    </lineage>
</organism>
<reference evidence="1" key="1">
    <citation type="journal article" date="2021" name="Proc. Natl. Acad. Sci. U.S.A.">
        <title>A Catalog of Tens of Thousands of Viruses from Human Metagenomes Reveals Hidden Associations with Chronic Diseases.</title>
        <authorList>
            <person name="Tisza M.J."/>
            <person name="Buck C.B."/>
        </authorList>
    </citation>
    <scope>NUCLEOTIDE SEQUENCE</scope>
    <source>
        <strain evidence="1">CtrCp2</strain>
    </source>
</reference>
<evidence type="ECO:0000313" key="1">
    <source>
        <dbReference type="EMBL" id="DAD99961.1"/>
    </source>
</evidence>
<dbReference type="EMBL" id="BK015296">
    <property type="protein sequence ID" value="DAD99961.1"/>
    <property type="molecule type" value="Genomic_DNA"/>
</dbReference>